<dbReference type="EMBL" id="JBAMIC010000018">
    <property type="protein sequence ID" value="KAK7094534.1"/>
    <property type="molecule type" value="Genomic_DNA"/>
</dbReference>
<organism evidence="2 3">
    <name type="scientific">Littorina saxatilis</name>
    <dbReference type="NCBI Taxonomy" id="31220"/>
    <lineage>
        <taxon>Eukaryota</taxon>
        <taxon>Metazoa</taxon>
        <taxon>Spiralia</taxon>
        <taxon>Lophotrochozoa</taxon>
        <taxon>Mollusca</taxon>
        <taxon>Gastropoda</taxon>
        <taxon>Caenogastropoda</taxon>
        <taxon>Littorinimorpha</taxon>
        <taxon>Littorinoidea</taxon>
        <taxon>Littorinidae</taxon>
        <taxon>Littorina</taxon>
    </lineage>
</organism>
<comment type="caution">
    <text evidence="2">The sequence shown here is derived from an EMBL/GenBank/DDBJ whole genome shotgun (WGS) entry which is preliminary data.</text>
</comment>
<evidence type="ECO:0008006" key="4">
    <source>
        <dbReference type="Google" id="ProtNLM"/>
    </source>
</evidence>
<dbReference type="Pfam" id="PF05721">
    <property type="entry name" value="PhyH"/>
    <property type="match status" value="1"/>
</dbReference>
<reference evidence="2 3" key="1">
    <citation type="submission" date="2024-02" db="EMBL/GenBank/DDBJ databases">
        <title>Chromosome-scale genome assembly of the rough periwinkle Littorina saxatilis.</title>
        <authorList>
            <person name="De Jode A."/>
            <person name="Faria R."/>
            <person name="Formenti G."/>
            <person name="Sims Y."/>
            <person name="Smith T.P."/>
            <person name="Tracey A."/>
            <person name="Wood J.M.D."/>
            <person name="Zagrodzka Z.B."/>
            <person name="Johannesson K."/>
            <person name="Butlin R.K."/>
            <person name="Leder E.H."/>
        </authorList>
    </citation>
    <scope>NUCLEOTIDE SEQUENCE [LARGE SCALE GENOMIC DNA]</scope>
    <source>
        <strain evidence="2">Snail1</strain>
        <tissue evidence="2">Muscle</tissue>
    </source>
</reference>
<protein>
    <recommendedName>
        <fullName evidence="4">Phytanoyl-CoA dioxygenase</fullName>
    </recommendedName>
</protein>
<gene>
    <name evidence="2" type="ORF">V1264_006083</name>
</gene>
<name>A0AAN9G4I8_9CAEN</name>
<proteinExistence type="predicted"/>
<dbReference type="SUPFAM" id="SSF51197">
    <property type="entry name" value="Clavaminate synthase-like"/>
    <property type="match status" value="1"/>
</dbReference>
<dbReference type="Gene3D" id="2.60.120.620">
    <property type="entry name" value="q2cbj1_9rhob like domain"/>
    <property type="match status" value="1"/>
</dbReference>
<dbReference type="Proteomes" id="UP001374579">
    <property type="component" value="Unassembled WGS sequence"/>
</dbReference>
<evidence type="ECO:0000313" key="2">
    <source>
        <dbReference type="EMBL" id="KAK7094534.1"/>
    </source>
</evidence>
<dbReference type="AlphaFoldDB" id="A0AAN9G4I8"/>
<dbReference type="PANTHER" id="PTHR20883">
    <property type="entry name" value="PHYTANOYL-COA DIOXYGENASE DOMAIN CONTAINING 1"/>
    <property type="match status" value="1"/>
</dbReference>
<evidence type="ECO:0000256" key="1">
    <source>
        <dbReference type="ARBA" id="ARBA00001962"/>
    </source>
</evidence>
<keyword evidence="3" id="KW-1185">Reference proteome</keyword>
<dbReference type="InterPro" id="IPR008775">
    <property type="entry name" value="Phytyl_CoA_dOase-like"/>
</dbReference>
<dbReference type="PANTHER" id="PTHR20883:SF51">
    <property type="entry name" value="PHYTANOYL-COA HYDROXYLASE"/>
    <property type="match status" value="1"/>
</dbReference>
<dbReference type="EMBL" id="JBAMIC010000018">
    <property type="protein sequence ID" value="KAK7094533.1"/>
    <property type="molecule type" value="Genomic_DNA"/>
</dbReference>
<sequence>MSAAKVFSCDPKNFVLTDEMKQAYEEDGYVFIKGFLDKEELENVRKTVEDTDLFKNRVYGVSDGKGGESRLTLWSHPGSDPTGMLARSEKVAGTSEKLLGGEVYHYHTKLMCKDPRGVGGKHIWHQDYGYWYKNGCLFPDMLSLFIPIDPCRKENGCLQVIEGSHKCGRIDHDLVAGQQRCNEERLQEVKAKLPHKFVEMDPGDCLFFHCNLLHCSDSNLSETKRWVLIPAYNKASNNPTKIHHHPCYTPLHKVPDSAIRDCRNYTDLSGKEFLDPKTDKTTDVTANKSPA</sequence>
<accession>A0AAN9G4I8</accession>
<comment type="cofactor">
    <cofactor evidence="1">
        <name>Fe cation</name>
        <dbReference type="ChEBI" id="CHEBI:24875"/>
    </cofactor>
</comment>
<evidence type="ECO:0000313" key="3">
    <source>
        <dbReference type="Proteomes" id="UP001374579"/>
    </source>
</evidence>